<sequence length="328" mass="38532">MKINVLLPVERLGQLRLMCDPNMSFYQFIKPHLDEHKIEVSKYYLIDEYNRQFSMSKPMNQCGFYRGICVEFKELKDRKDLEEIDTTNILQDTVDITFNFDFDKNKQPKTLKVYRSMSPQAALIQNKVYQELPDNLVCIFSDEAYPIHFSFDEMGVFSDCEVVMTFMNPDDMQAPPNEDFVTKDSTKMTKEDYLRFKYEQKRWEEEMGTGKFQTQEDREALKLARIERKGIIQFKVISTQLGKQITKFSVHAASNLEQIYVEFDLFLKEKFAQLENDQLEKLLSSYKLLQGRGGIAIDKNQLSAYDHFGGGNALLDLVIADEFREMDW</sequence>
<evidence type="ECO:0000313" key="1">
    <source>
        <dbReference type="EMBL" id="JAP92767.1"/>
    </source>
</evidence>
<reference evidence="1" key="1">
    <citation type="submission" date="2015-07" db="EMBL/GenBank/DDBJ databases">
        <title>Adaptation to a free-living lifestyle via gene acquisitions in the diplomonad Trepomonas sp. PC1.</title>
        <authorList>
            <person name="Xu F."/>
            <person name="Jerlstrom-Hultqvist J."/>
            <person name="Kolisko M."/>
            <person name="Simpson A.G.B."/>
            <person name="Roger A.J."/>
            <person name="Svard S.G."/>
            <person name="Andersson J.O."/>
        </authorList>
    </citation>
    <scope>NUCLEOTIDE SEQUENCE</scope>
    <source>
        <strain evidence="1">PC1</strain>
    </source>
</reference>
<organism evidence="1">
    <name type="scientific">Trepomonas sp. PC1</name>
    <dbReference type="NCBI Taxonomy" id="1076344"/>
    <lineage>
        <taxon>Eukaryota</taxon>
        <taxon>Metamonada</taxon>
        <taxon>Diplomonadida</taxon>
        <taxon>Hexamitidae</taxon>
        <taxon>Hexamitinae</taxon>
        <taxon>Trepomonas</taxon>
    </lineage>
</organism>
<protein>
    <submittedName>
        <fullName evidence="1">Uncharacterized protein</fullName>
    </submittedName>
</protein>
<dbReference type="AlphaFoldDB" id="A0A146K825"/>
<accession>A0A146K825</accession>
<proteinExistence type="predicted"/>
<name>A0A146K825_9EUKA</name>
<dbReference type="EMBL" id="GDID01003839">
    <property type="protein sequence ID" value="JAP92767.1"/>
    <property type="molecule type" value="Transcribed_RNA"/>
</dbReference>
<gene>
    <name evidence="1" type="ORF">TPC1_15180</name>
</gene>